<dbReference type="SUPFAM" id="SSF47095">
    <property type="entry name" value="HMG-box"/>
    <property type="match status" value="2"/>
</dbReference>
<feature type="compositionally biased region" description="Polar residues" evidence="1">
    <location>
        <begin position="268"/>
        <end position="279"/>
    </location>
</feature>
<keyword evidence="4" id="KW-1185">Reference proteome</keyword>
<gene>
    <name evidence="3" type="ORF">FOMPIDRAFT_1026247</name>
</gene>
<dbReference type="SMART" id="SM00398">
    <property type="entry name" value="HMG"/>
    <property type="match status" value="2"/>
</dbReference>
<sequence>MATLCSTTTIPQLLQRVALRSLRAAAPRNTALPPRLSAPTRSFLTASQPLFARKSTAESATKEKTAKTTAPRGRPKKAATKKAATKKPKAEPKAKPPKPKKAKQIVVKLRDLPPKCNIGPTALFVREYFETHPKAPSIEQGKDYLVGAISAYNSLDAAGKQRYADRSKELWEEHRKALEEWYRNTEPEKLSAIRKYLKEKGRRLPPNPARKPHPGNNYSRFTSQYNRDHPGLPALDMIRAAALEWKTLSEEEKARYNVEASKVPAESNAKQAEASSSAA</sequence>
<dbReference type="CDD" id="cd00084">
    <property type="entry name" value="HMG-box_SF"/>
    <property type="match status" value="1"/>
</dbReference>
<feature type="region of interest" description="Disordered" evidence="1">
    <location>
        <begin position="48"/>
        <end position="103"/>
    </location>
</feature>
<name>S8F603_FOMSC</name>
<organism evidence="3 4">
    <name type="scientific">Fomitopsis schrenkii</name>
    <name type="common">Brown rot fungus</name>
    <dbReference type="NCBI Taxonomy" id="2126942"/>
    <lineage>
        <taxon>Eukaryota</taxon>
        <taxon>Fungi</taxon>
        <taxon>Dikarya</taxon>
        <taxon>Basidiomycota</taxon>
        <taxon>Agaricomycotina</taxon>
        <taxon>Agaricomycetes</taxon>
        <taxon>Polyporales</taxon>
        <taxon>Fomitopsis</taxon>
    </lineage>
</organism>
<dbReference type="Pfam" id="PF06382">
    <property type="entry name" value="Protamine_like"/>
    <property type="match status" value="1"/>
</dbReference>
<feature type="domain" description="HMG box" evidence="2">
    <location>
        <begin position="210"/>
        <end position="276"/>
    </location>
</feature>
<evidence type="ECO:0000313" key="4">
    <source>
        <dbReference type="Proteomes" id="UP000015241"/>
    </source>
</evidence>
<evidence type="ECO:0000256" key="1">
    <source>
        <dbReference type="SAM" id="MobiDB-lite"/>
    </source>
</evidence>
<dbReference type="EMBL" id="KE504237">
    <property type="protein sequence ID" value="EPS94324.1"/>
    <property type="molecule type" value="Genomic_DNA"/>
</dbReference>
<reference evidence="3 4" key="1">
    <citation type="journal article" date="2012" name="Science">
        <title>The Paleozoic origin of enzymatic lignin decomposition reconstructed from 31 fungal genomes.</title>
        <authorList>
            <person name="Floudas D."/>
            <person name="Binder M."/>
            <person name="Riley R."/>
            <person name="Barry K."/>
            <person name="Blanchette R.A."/>
            <person name="Henrissat B."/>
            <person name="Martinez A.T."/>
            <person name="Otillar R."/>
            <person name="Spatafora J.W."/>
            <person name="Yadav J.S."/>
            <person name="Aerts A."/>
            <person name="Benoit I."/>
            <person name="Boyd A."/>
            <person name="Carlson A."/>
            <person name="Copeland A."/>
            <person name="Coutinho P.M."/>
            <person name="de Vries R.P."/>
            <person name="Ferreira P."/>
            <person name="Findley K."/>
            <person name="Foster B."/>
            <person name="Gaskell J."/>
            <person name="Glotzer D."/>
            <person name="Gorecki P."/>
            <person name="Heitman J."/>
            <person name="Hesse C."/>
            <person name="Hori C."/>
            <person name="Igarashi K."/>
            <person name="Jurgens J.A."/>
            <person name="Kallen N."/>
            <person name="Kersten P."/>
            <person name="Kohler A."/>
            <person name="Kuees U."/>
            <person name="Kumar T.K.A."/>
            <person name="Kuo A."/>
            <person name="LaButti K."/>
            <person name="Larrondo L.F."/>
            <person name="Lindquist E."/>
            <person name="Ling A."/>
            <person name="Lombard V."/>
            <person name="Lucas S."/>
            <person name="Lundell T."/>
            <person name="Martin R."/>
            <person name="McLaughlin D.J."/>
            <person name="Morgenstern I."/>
            <person name="Morin E."/>
            <person name="Murat C."/>
            <person name="Nagy L.G."/>
            <person name="Nolan M."/>
            <person name="Ohm R.A."/>
            <person name="Patyshakuliyeva A."/>
            <person name="Rokas A."/>
            <person name="Ruiz-Duenas F.J."/>
            <person name="Sabat G."/>
            <person name="Salamov A."/>
            <person name="Samejima M."/>
            <person name="Schmutz J."/>
            <person name="Slot J.C."/>
            <person name="St John F."/>
            <person name="Stenlid J."/>
            <person name="Sun H."/>
            <person name="Sun S."/>
            <person name="Syed K."/>
            <person name="Tsang A."/>
            <person name="Wiebenga A."/>
            <person name="Young D."/>
            <person name="Pisabarro A."/>
            <person name="Eastwood D.C."/>
            <person name="Martin F."/>
            <person name="Cullen D."/>
            <person name="Grigoriev I.V."/>
            <person name="Hibbett D.S."/>
        </authorList>
    </citation>
    <scope>NUCLEOTIDE SEQUENCE</scope>
    <source>
        <strain evidence="4">FP-58527</strain>
    </source>
</reference>
<accession>S8F603</accession>
<feature type="region of interest" description="Disordered" evidence="1">
    <location>
        <begin position="202"/>
        <end position="224"/>
    </location>
</feature>
<dbReference type="HOGENOM" id="CLU_997598_0_0_1"/>
<dbReference type="InParanoid" id="S8F603"/>
<protein>
    <recommendedName>
        <fullName evidence="2">HMG box domain-containing protein</fullName>
    </recommendedName>
</protein>
<dbReference type="InterPro" id="IPR036910">
    <property type="entry name" value="HMG_box_dom_sf"/>
</dbReference>
<dbReference type="InterPro" id="IPR009071">
    <property type="entry name" value="HMG_box_dom"/>
</dbReference>
<feature type="compositionally biased region" description="Basic residues" evidence="1">
    <location>
        <begin position="73"/>
        <end position="87"/>
    </location>
</feature>
<dbReference type="STRING" id="743788.S8F603"/>
<dbReference type="OrthoDB" id="1919336at2759"/>
<feature type="region of interest" description="Disordered" evidence="1">
    <location>
        <begin position="259"/>
        <end position="279"/>
    </location>
</feature>
<dbReference type="Proteomes" id="UP000015241">
    <property type="component" value="Unassembled WGS sequence"/>
</dbReference>
<dbReference type="eggNOG" id="KOG0381">
    <property type="taxonomic scope" value="Eukaryota"/>
</dbReference>
<feature type="domain" description="HMG box" evidence="2">
    <location>
        <begin position="113"/>
        <end position="183"/>
    </location>
</feature>
<dbReference type="AlphaFoldDB" id="S8F603"/>
<evidence type="ECO:0000259" key="2">
    <source>
        <dbReference type="SMART" id="SM00398"/>
    </source>
</evidence>
<proteinExistence type="predicted"/>
<evidence type="ECO:0000313" key="3">
    <source>
        <dbReference type="EMBL" id="EPS94324.1"/>
    </source>
</evidence>
<dbReference type="InterPro" id="IPR024460">
    <property type="entry name" value="Protamine-like"/>
</dbReference>
<dbReference type="Gene3D" id="1.10.30.10">
    <property type="entry name" value="High mobility group box domain"/>
    <property type="match status" value="2"/>
</dbReference>